<organism evidence="1 2">
    <name type="scientific">Selenomonas dianae</name>
    <dbReference type="NCBI Taxonomy" id="135079"/>
    <lineage>
        <taxon>Bacteria</taxon>
        <taxon>Bacillati</taxon>
        <taxon>Bacillota</taxon>
        <taxon>Negativicutes</taxon>
        <taxon>Selenomonadales</taxon>
        <taxon>Selenomonadaceae</taxon>
        <taxon>Selenomonas</taxon>
    </lineage>
</organism>
<gene>
    <name evidence="1" type="ORF">GCM10008919_17100</name>
</gene>
<evidence type="ECO:0000313" key="2">
    <source>
        <dbReference type="Proteomes" id="UP001500399"/>
    </source>
</evidence>
<reference evidence="1 2" key="1">
    <citation type="journal article" date="2019" name="Int. J. Syst. Evol. Microbiol.">
        <title>The Global Catalogue of Microorganisms (GCM) 10K type strain sequencing project: providing services to taxonomists for standard genome sequencing and annotation.</title>
        <authorList>
            <consortium name="The Broad Institute Genomics Platform"/>
            <consortium name="The Broad Institute Genome Sequencing Center for Infectious Disease"/>
            <person name="Wu L."/>
            <person name="Ma J."/>
        </authorList>
    </citation>
    <scope>NUCLEOTIDE SEQUENCE [LARGE SCALE GENOMIC DNA]</scope>
    <source>
        <strain evidence="1 2">JCM 8542</strain>
    </source>
</reference>
<proteinExistence type="predicted"/>
<evidence type="ECO:0000313" key="1">
    <source>
        <dbReference type="EMBL" id="GAA0214440.1"/>
    </source>
</evidence>
<accession>A0ABN0T7E4</accession>
<sequence length="135" mass="14342">MELEKLYGSRAIGAGTAAQRTHTAKEDTSDTFAKMLQNLKESKAAEARDWAERVGDTVITRVLADGSVITQIYEGTKLVSQIVTRGAHPEAGKDLVSETVEKMKHQALEQSADPLLASKAAQSSIATAAAVSAML</sequence>
<dbReference type="RefSeq" id="WP_304987319.1">
    <property type="nucleotide sequence ID" value="NZ_BAAACR010000012.1"/>
</dbReference>
<protein>
    <submittedName>
        <fullName evidence="1">Uncharacterized protein</fullName>
    </submittedName>
</protein>
<name>A0ABN0T7E4_9FIRM</name>
<comment type="caution">
    <text evidence="1">The sequence shown here is derived from an EMBL/GenBank/DDBJ whole genome shotgun (WGS) entry which is preliminary data.</text>
</comment>
<dbReference type="EMBL" id="BAAACR010000012">
    <property type="protein sequence ID" value="GAA0214440.1"/>
    <property type="molecule type" value="Genomic_DNA"/>
</dbReference>
<keyword evidence="2" id="KW-1185">Reference proteome</keyword>
<dbReference type="Proteomes" id="UP001500399">
    <property type="component" value="Unassembled WGS sequence"/>
</dbReference>